<feature type="transmembrane region" description="Helical" evidence="6">
    <location>
        <begin position="303"/>
        <end position="326"/>
    </location>
</feature>
<evidence type="ECO:0000313" key="9">
    <source>
        <dbReference type="Proteomes" id="UP000652074"/>
    </source>
</evidence>
<feature type="transmembrane region" description="Helical" evidence="6">
    <location>
        <begin position="79"/>
        <end position="97"/>
    </location>
</feature>
<dbReference type="PROSITE" id="PS50850">
    <property type="entry name" value="MFS"/>
    <property type="match status" value="1"/>
</dbReference>
<protein>
    <submittedName>
        <fullName evidence="8">MFS transporter</fullName>
    </submittedName>
</protein>
<evidence type="ECO:0000256" key="4">
    <source>
        <dbReference type="ARBA" id="ARBA00022989"/>
    </source>
</evidence>
<dbReference type="CDD" id="cd17504">
    <property type="entry name" value="MFS_MMR_MDR_like"/>
    <property type="match status" value="1"/>
</dbReference>
<keyword evidence="9" id="KW-1185">Reference proteome</keyword>
<feature type="transmembrane region" description="Helical" evidence="6">
    <location>
        <begin position="229"/>
        <end position="247"/>
    </location>
</feature>
<dbReference type="PANTHER" id="PTHR42718:SF9">
    <property type="entry name" value="MAJOR FACILITATOR SUPERFAMILY MULTIDRUG TRANSPORTER MFSC"/>
    <property type="match status" value="1"/>
</dbReference>
<dbReference type="InterPro" id="IPR020846">
    <property type="entry name" value="MFS_dom"/>
</dbReference>
<evidence type="ECO:0000313" key="8">
    <source>
        <dbReference type="EMBL" id="NMF88586.1"/>
    </source>
</evidence>
<keyword evidence="2" id="KW-0813">Transport</keyword>
<feature type="transmembrane region" description="Helical" evidence="6">
    <location>
        <begin position="338"/>
        <end position="356"/>
    </location>
</feature>
<dbReference type="Gene3D" id="1.20.1250.20">
    <property type="entry name" value="MFS general substrate transporter like domains"/>
    <property type="match status" value="1"/>
</dbReference>
<comment type="subcellular location">
    <subcellularLocation>
        <location evidence="1">Membrane</location>
        <topology evidence="1">Multi-pass membrane protein</topology>
    </subcellularLocation>
</comment>
<feature type="transmembrane region" description="Helical" evidence="6">
    <location>
        <begin position="136"/>
        <end position="158"/>
    </location>
</feature>
<feature type="transmembrane region" description="Helical" evidence="6">
    <location>
        <begin position="441"/>
        <end position="460"/>
    </location>
</feature>
<feature type="transmembrane region" description="Helical" evidence="6">
    <location>
        <begin position="12"/>
        <end position="36"/>
    </location>
</feature>
<feature type="transmembrane region" description="Helical" evidence="6">
    <location>
        <begin position="398"/>
        <end position="421"/>
    </location>
</feature>
<feature type="transmembrane region" description="Helical" evidence="6">
    <location>
        <begin position="362"/>
        <end position="386"/>
    </location>
</feature>
<evidence type="ECO:0000256" key="5">
    <source>
        <dbReference type="ARBA" id="ARBA00023136"/>
    </source>
</evidence>
<dbReference type="InterPro" id="IPR036259">
    <property type="entry name" value="MFS_trans_sf"/>
</dbReference>
<gene>
    <name evidence="8" type="ORF">GPA26_08810</name>
</gene>
<evidence type="ECO:0000256" key="3">
    <source>
        <dbReference type="ARBA" id="ARBA00022692"/>
    </source>
</evidence>
<dbReference type="Proteomes" id="UP000652074">
    <property type="component" value="Unassembled WGS sequence"/>
</dbReference>
<evidence type="ECO:0000256" key="2">
    <source>
        <dbReference type="ARBA" id="ARBA00022448"/>
    </source>
</evidence>
<proteinExistence type="predicted"/>
<dbReference type="SUPFAM" id="SSF103473">
    <property type="entry name" value="MFS general substrate transporter"/>
    <property type="match status" value="1"/>
</dbReference>
<accession>A0ABX1MQI4</accession>
<keyword evidence="5 6" id="KW-0472">Membrane</keyword>
<dbReference type="Pfam" id="PF07690">
    <property type="entry name" value="MFS_1"/>
    <property type="match status" value="1"/>
</dbReference>
<evidence type="ECO:0000259" key="7">
    <source>
        <dbReference type="PROSITE" id="PS50850"/>
    </source>
</evidence>
<feature type="transmembrane region" description="Helical" evidence="6">
    <location>
        <begin position="103"/>
        <end position="124"/>
    </location>
</feature>
<name>A0ABX1MQI4_9RHOO</name>
<comment type="caution">
    <text evidence="8">The sequence shown here is derived from an EMBL/GenBank/DDBJ whole genome shotgun (WGS) entry which is preliminary data.</text>
</comment>
<feature type="transmembrane region" description="Helical" evidence="6">
    <location>
        <begin position="48"/>
        <end position="67"/>
    </location>
</feature>
<keyword evidence="4 6" id="KW-1133">Transmembrane helix</keyword>
<feature type="domain" description="Major facilitator superfamily (MFS) profile" evidence="7">
    <location>
        <begin position="14"/>
        <end position="467"/>
    </location>
</feature>
<evidence type="ECO:0000256" key="1">
    <source>
        <dbReference type="ARBA" id="ARBA00004141"/>
    </source>
</evidence>
<sequence length="476" mass="50423">MMNPSQKPVSELSLMAVLMLAVMVVGFDGGMMFSAMPTMIRLFGDPVVAGWLITAYFLTAAGSCAVSSRLGDLYGRGRVLRWMFVMAILGSAIAAFAPTLEWIVVGRALQGISDAILPLTFGLARERLPEHRVPHGISYLSGAGVIFAGLGVFLGGVVVDNLSWHALFYASGMLGVVALLAAELVLPPSKMEIKREALDIIGGLLFLPAITLVLIAITNAKKAGWHDPAVLAMIGLGLALMVVWARYESLHPNPLIDVRQFRNWQIAITNLNMILFGLATSQLMLVLLLLLQQPKWTGVGLALSATLAGAIKIPSNLTALITAPWCARLTGRYGARQAALYGLAFQTVGWAMLTGIHDSLPAVVALLIFLGVGTSMTYAALANLIVEAIPAERTSEAIGVMQVVRTTTTAIGAQVVTFLLYSSTLSDPSGGAGIYPSPWSYKLTLGAITCAVFVGLLLTYTLPRRSTASPAVAISS</sequence>
<dbReference type="Gene3D" id="1.20.1720.10">
    <property type="entry name" value="Multidrug resistance protein D"/>
    <property type="match status" value="1"/>
</dbReference>
<organism evidence="8 9">
    <name type="scientific">Aromatoleum petrolei</name>
    <dbReference type="NCBI Taxonomy" id="76116"/>
    <lineage>
        <taxon>Bacteria</taxon>
        <taxon>Pseudomonadati</taxon>
        <taxon>Pseudomonadota</taxon>
        <taxon>Betaproteobacteria</taxon>
        <taxon>Rhodocyclales</taxon>
        <taxon>Rhodocyclaceae</taxon>
        <taxon>Aromatoleum</taxon>
    </lineage>
</organism>
<dbReference type="InterPro" id="IPR011701">
    <property type="entry name" value="MFS"/>
</dbReference>
<dbReference type="RefSeq" id="WP_169206006.1">
    <property type="nucleotide sequence ID" value="NZ_CP059560.1"/>
</dbReference>
<evidence type="ECO:0000256" key="6">
    <source>
        <dbReference type="SAM" id="Phobius"/>
    </source>
</evidence>
<reference evidence="8 9" key="1">
    <citation type="submission" date="2019-12" db="EMBL/GenBank/DDBJ databases">
        <title>Comparative genomics gives insights into the taxonomy of the Azoarcus-Aromatoleum group and reveals separate origins of nif in the plant-associated Azoarcus and non-plant-associated Aromatoleum sub-groups.</title>
        <authorList>
            <person name="Lafos M."/>
            <person name="Maluk M."/>
            <person name="Batista M."/>
            <person name="Junghare M."/>
            <person name="Carmona M."/>
            <person name="Faoro H."/>
            <person name="Cruz L.M."/>
            <person name="Battistoni F."/>
            <person name="De Souza E."/>
            <person name="Pedrosa F."/>
            <person name="Chen W.-M."/>
            <person name="Poole P.S."/>
            <person name="Dixon R.A."/>
            <person name="James E.K."/>
        </authorList>
    </citation>
    <scope>NUCLEOTIDE SEQUENCE [LARGE SCALE GENOMIC DNA]</scope>
    <source>
        <strain evidence="8 9">ToN1</strain>
    </source>
</reference>
<feature type="transmembrane region" description="Helical" evidence="6">
    <location>
        <begin position="164"/>
        <end position="186"/>
    </location>
</feature>
<dbReference type="EMBL" id="WTVR01000014">
    <property type="protein sequence ID" value="NMF88586.1"/>
    <property type="molecule type" value="Genomic_DNA"/>
</dbReference>
<dbReference type="PANTHER" id="PTHR42718">
    <property type="entry name" value="MAJOR FACILITATOR SUPERFAMILY MULTIDRUG TRANSPORTER MFSC"/>
    <property type="match status" value="1"/>
</dbReference>
<feature type="transmembrane region" description="Helical" evidence="6">
    <location>
        <begin position="198"/>
        <end position="217"/>
    </location>
</feature>
<keyword evidence="3 6" id="KW-0812">Transmembrane</keyword>
<feature type="transmembrane region" description="Helical" evidence="6">
    <location>
        <begin position="268"/>
        <end position="291"/>
    </location>
</feature>